<dbReference type="Pfam" id="PF04138">
    <property type="entry name" value="GtrA_DPMS_TM"/>
    <property type="match status" value="1"/>
</dbReference>
<dbReference type="InterPro" id="IPR007267">
    <property type="entry name" value="GtrA_DPMS_TM"/>
</dbReference>
<organism evidence="7 8">
    <name type="scientific">Ilyomonas limi</name>
    <dbReference type="NCBI Taxonomy" id="2575867"/>
    <lineage>
        <taxon>Bacteria</taxon>
        <taxon>Pseudomonadati</taxon>
        <taxon>Bacteroidota</taxon>
        <taxon>Chitinophagia</taxon>
        <taxon>Chitinophagales</taxon>
        <taxon>Chitinophagaceae</taxon>
        <taxon>Ilyomonas</taxon>
    </lineage>
</organism>
<dbReference type="GO" id="GO:0000271">
    <property type="term" value="P:polysaccharide biosynthetic process"/>
    <property type="evidence" value="ECO:0007669"/>
    <property type="project" value="InterPro"/>
</dbReference>
<protein>
    <submittedName>
        <fullName evidence="7">GtrA family protein</fullName>
    </submittedName>
</protein>
<feature type="transmembrane region" description="Helical" evidence="5">
    <location>
        <begin position="107"/>
        <end position="129"/>
    </location>
</feature>
<dbReference type="OrthoDB" id="771485at2"/>
<name>A0A4U3KRC1_9BACT</name>
<evidence type="ECO:0000256" key="5">
    <source>
        <dbReference type="SAM" id="Phobius"/>
    </source>
</evidence>
<evidence type="ECO:0000256" key="4">
    <source>
        <dbReference type="ARBA" id="ARBA00023136"/>
    </source>
</evidence>
<comment type="caution">
    <text evidence="7">The sequence shown here is derived from an EMBL/GenBank/DDBJ whole genome shotgun (WGS) entry which is preliminary data.</text>
</comment>
<evidence type="ECO:0000313" key="8">
    <source>
        <dbReference type="Proteomes" id="UP000305848"/>
    </source>
</evidence>
<keyword evidence="3 5" id="KW-1133">Transmembrane helix</keyword>
<keyword evidence="8" id="KW-1185">Reference proteome</keyword>
<keyword evidence="4 5" id="KW-0472">Membrane</keyword>
<feature type="transmembrane region" description="Helical" evidence="5">
    <location>
        <begin position="69"/>
        <end position="95"/>
    </location>
</feature>
<evidence type="ECO:0000313" key="7">
    <source>
        <dbReference type="EMBL" id="TKK64792.1"/>
    </source>
</evidence>
<evidence type="ECO:0000256" key="2">
    <source>
        <dbReference type="ARBA" id="ARBA00022692"/>
    </source>
</evidence>
<evidence type="ECO:0000256" key="3">
    <source>
        <dbReference type="ARBA" id="ARBA00022989"/>
    </source>
</evidence>
<feature type="transmembrane region" description="Helical" evidence="5">
    <location>
        <begin position="141"/>
        <end position="160"/>
    </location>
</feature>
<keyword evidence="2 5" id="KW-0812">Transmembrane</keyword>
<evidence type="ECO:0000259" key="6">
    <source>
        <dbReference type="Pfam" id="PF04138"/>
    </source>
</evidence>
<reference evidence="7 8" key="1">
    <citation type="submission" date="2019-05" db="EMBL/GenBank/DDBJ databases">
        <title>Panacibacter sp. strain 17mud1-8 Genome sequencing and assembly.</title>
        <authorList>
            <person name="Chhetri G."/>
        </authorList>
    </citation>
    <scope>NUCLEOTIDE SEQUENCE [LARGE SCALE GENOMIC DNA]</scope>
    <source>
        <strain evidence="7 8">17mud1-8</strain>
    </source>
</reference>
<accession>A0A4U3KRC1</accession>
<sequence>MMRLHIFVKETILKVVDFFYPPFKKFLPVQTFRYAACGGANMLFDICLFTISYNFIYQKQNVHIGAFTISPYIAAFLTAFCISFPTGFYLSRYVVFQQSSIRGRIQLLRYFMVVMVCFLLNYIFLKLFVEYFGWYPTPSKIVTTVIVVVFSFISQTYFSFGTGRKTAVEQSS</sequence>
<gene>
    <name evidence="7" type="ORF">FC093_21760</name>
</gene>
<proteinExistence type="predicted"/>
<dbReference type="AlphaFoldDB" id="A0A4U3KRC1"/>
<comment type="subcellular location">
    <subcellularLocation>
        <location evidence="1">Membrane</location>
        <topology evidence="1">Multi-pass membrane protein</topology>
    </subcellularLocation>
</comment>
<dbReference type="GO" id="GO:0016020">
    <property type="term" value="C:membrane"/>
    <property type="evidence" value="ECO:0007669"/>
    <property type="project" value="UniProtKB-SubCell"/>
</dbReference>
<dbReference type="Proteomes" id="UP000305848">
    <property type="component" value="Unassembled WGS sequence"/>
</dbReference>
<dbReference type="EMBL" id="SZQL01000028">
    <property type="protein sequence ID" value="TKK64792.1"/>
    <property type="molecule type" value="Genomic_DNA"/>
</dbReference>
<feature type="transmembrane region" description="Helical" evidence="5">
    <location>
        <begin position="34"/>
        <end position="57"/>
    </location>
</feature>
<evidence type="ECO:0000256" key="1">
    <source>
        <dbReference type="ARBA" id="ARBA00004141"/>
    </source>
</evidence>
<feature type="domain" description="GtrA/DPMS transmembrane" evidence="6">
    <location>
        <begin position="33"/>
        <end position="160"/>
    </location>
</feature>